<organism evidence="10 11">
    <name type="scientific">Microbacterium amylolyticum</name>
    <dbReference type="NCBI Taxonomy" id="936337"/>
    <lineage>
        <taxon>Bacteria</taxon>
        <taxon>Bacillati</taxon>
        <taxon>Actinomycetota</taxon>
        <taxon>Actinomycetes</taxon>
        <taxon>Micrococcales</taxon>
        <taxon>Microbacteriaceae</taxon>
        <taxon>Microbacterium</taxon>
    </lineage>
</organism>
<evidence type="ECO:0000256" key="8">
    <source>
        <dbReference type="ARBA" id="ARBA00050776"/>
    </source>
</evidence>
<dbReference type="InterPro" id="IPR000192">
    <property type="entry name" value="Aminotrans_V_dom"/>
</dbReference>
<comment type="similarity">
    <text evidence="2">Belongs to the class-V pyridoxal-phosphate-dependent aminotransferase family. NifS/IscS subfamily.</text>
</comment>
<evidence type="ECO:0000313" key="10">
    <source>
        <dbReference type="EMBL" id="MBP2435751.1"/>
    </source>
</evidence>
<dbReference type="InterPro" id="IPR015422">
    <property type="entry name" value="PyrdxlP-dep_Trfase_small"/>
</dbReference>
<accession>A0ABS4ZGZ4</accession>
<dbReference type="Gene3D" id="3.40.640.10">
    <property type="entry name" value="Type I PLP-dependent aspartate aminotransferase-like (Major domain)"/>
    <property type="match status" value="1"/>
</dbReference>
<dbReference type="SUPFAM" id="SSF53383">
    <property type="entry name" value="PLP-dependent transferases"/>
    <property type="match status" value="1"/>
</dbReference>
<keyword evidence="4" id="KW-0479">Metal-binding</keyword>
<dbReference type="InterPro" id="IPR016454">
    <property type="entry name" value="Cysteine_dSase"/>
</dbReference>
<comment type="cofactor">
    <cofactor evidence="1">
        <name>pyridoxal 5'-phosphate</name>
        <dbReference type="ChEBI" id="CHEBI:597326"/>
    </cofactor>
</comment>
<dbReference type="Gene3D" id="1.10.260.50">
    <property type="match status" value="1"/>
</dbReference>
<keyword evidence="11" id="KW-1185">Reference proteome</keyword>
<proteinExistence type="inferred from homology"/>
<evidence type="ECO:0000313" key="11">
    <source>
        <dbReference type="Proteomes" id="UP001519362"/>
    </source>
</evidence>
<keyword evidence="3 10" id="KW-0808">Transferase</keyword>
<protein>
    <submittedName>
        <fullName evidence="10">Cysteine desulfurase</fullName>
        <ecNumber evidence="10">2.8.1.7</ecNumber>
    </submittedName>
</protein>
<evidence type="ECO:0000259" key="9">
    <source>
        <dbReference type="Pfam" id="PF00266"/>
    </source>
</evidence>
<dbReference type="PANTHER" id="PTHR11601">
    <property type="entry name" value="CYSTEINE DESULFURYLASE FAMILY MEMBER"/>
    <property type="match status" value="1"/>
</dbReference>
<evidence type="ECO:0000256" key="2">
    <source>
        <dbReference type="ARBA" id="ARBA00006490"/>
    </source>
</evidence>
<evidence type="ECO:0000256" key="1">
    <source>
        <dbReference type="ARBA" id="ARBA00001933"/>
    </source>
</evidence>
<dbReference type="EMBL" id="JAGIOL010000001">
    <property type="protein sequence ID" value="MBP2435751.1"/>
    <property type="molecule type" value="Genomic_DNA"/>
</dbReference>
<dbReference type="Gene3D" id="3.90.1150.10">
    <property type="entry name" value="Aspartate Aminotransferase, domain 1"/>
    <property type="match status" value="1"/>
</dbReference>
<evidence type="ECO:0000256" key="7">
    <source>
        <dbReference type="ARBA" id="ARBA00023014"/>
    </source>
</evidence>
<reference evidence="10 11" key="1">
    <citation type="submission" date="2021-03" db="EMBL/GenBank/DDBJ databases">
        <title>Sequencing the genomes of 1000 actinobacteria strains.</title>
        <authorList>
            <person name="Klenk H.-P."/>
        </authorList>
    </citation>
    <scope>NUCLEOTIDE SEQUENCE [LARGE SCALE GENOMIC DNA]</scope>
    <source>
        <strain evidence="10 11">DSM 24221</strain>
    </source>
</reference>
<evidence type="ECO:0000256" key="3">
    <source>
        <dbReference type="ARBA" id="ARBA00022679"/>
    </source>
</evidence>
<name>A0ABS4ZGZ4_9MICO</name>
<dbReference type="RefSeq" id="WP_165132036.1">
    <property type="nucleotide sequence ID" value="NZ_CP049253.1"/>
</dbReference>
<dbReference type="EC" id="2.8.1.7" evidence="10"/>
<dbReference type="Proteomes" id="UP001519362">
    <property type="component" value="Unassembled WGS sequence"/>
</dbReference>
<dbReference type="InterPro" id="IPR015421">
    <property type="entry name" value="PyrdxlP-dep_Trfase_major"/>
</dbReference>
<keyword evidence="5" id="KW-0663">Pyridoxal phosphate</keyword>
<comment type="catalytic activity">
    <reaction evidence="8">
        <text>(sulfur carrier)-H + L-cysteine = (sulfur carrier)-SH + L-alanine</text>
        <dbReference type="Rhea" id="RHEA:43892"/>
        <dbReference type="Rhea" id="RHEA-COMP:14737"/>
        <dbReference type="Rhea" id="RHEA-COMP:14739"/>
        <dbReference type="ChEBI" id="CHEBI:29917"/>
        <dbReference type="ChEBI" id="CHEBI:35235"/>
        <dbReference type="ChEBI" id="CHEBI:57972"/>
        <dbReference type="ChEBI" id="CHEBI:64428"/>
        <dbReference type="EC" id="2.8.1.7"/>
    </reaction>
</comment>
<dbReference type="PANTHER" id="PTHR11601:SF34">
    <property type="entry name" value="CYSTEINE DESULFURASE"/>
    <property type="match status" value="1"/>
</dbReference>
<keyword evidence="7" id="KW-0411">Iron-sulfur</keyword>
<dbReference type="Pfam" id="PF00266">
    <property type="entry name" value="Aminotran_5"/>
    <property type="match status" value="1"/>
</dbReference>
<comment type="caution">
    <text evidence="10">The sequence shown here is derived from an EMBL/GenBank/DDBJ whole genome shotgun (WGS) entry which is preliminary data.</text>
</comment>
<keyword evidence="6" id="KW-0408">Iron</keyword>
<gene>
    <name evidence="10" type="ORF">JOF34_000337</name>
</gene>
<evidence type="ECO:0000256" key="5">
    <source>
        <dbReference type="ARBA" id="ARBA00022898"/>
    </source>
</evidence>
<feature type="domain" description="Aminotransferase class V" evidence="9">
    <location>
        <begin position="3"/>
        <end position="370"/>
    </location>
</feature>
<evidence type="ECO:0000256" key="6">
    <source>
        <dbReference type="ARBA" id="ARBA00023004"/>
    </source>
</evidence>
<dbReference type="GO" id="GO:0031071">
    <property type="term" value="F:cysteine desulfurase activity"/>
    <property type="evidence" value="ECO:0007669"/>
    <property type="project" value="UniProtKB-EC"/>
</dbReference>
<evidence type="ECO:0000256" key="4">
    <source>
        <dbReference type="ARBA" id="ARBA00022723"/>
    </source>
</evidence>
<dbReference type="InterPro" id="IPR015424">
    <property type="entry name" value="PyrdxlP-dep_Trfase"/>
</dbReference>
<sequence>MSVYLDHGATTPLRAQARMAWLEAQVAANPSSVHADGQRARRLLEDARDRVAAVAECDPIEVVFTSGGTESINLAVKGLWWSRTDDRRAIALPDGEHHATMESVDWLAEREGARIAPVPIDMDARIDPDAVATVLAAGDTAFLTALVANNEVGTVNDVERIAEVAAAGNVPLHLDAVSAAGHVPLAFRSWRGSAEGHSGLVALSVSGHKLGAPVGTGALVVSRYARLAALQHGGGQQRGLRAGTQDVAGATALAVALECAEAERQDLARRHAALRARLLKRLAAEPGIRLLGDPERRVHANVHLHLAGAQGESVLYLLDLAGVSASTGSACQAGVTEASHVVRAMGLGDEASRQVLRLTMGSDTTESDIDTAAGAILEAYRRVGPASRSRV</sequence>
<dbReference type="PIRSF" id="PIRSF005572">
    <property type="entry name" value="NifS"/>
    <property type="match status" value="1"/>
</dbReference>